<dbReference type="EMBL" id="JADFTS010000001">
    <property type="protein sequence ID" value="KAF9624067.1"/>
    <property type="molecule type" value="Genomic_DNA"/>
</dbReference>
<evidence type="ECO:0000256" key="3">
    <source>
        <dbReference type="ARBA" id="ARBA00022640"/>
    </source>
</evidence>
<dbReference type="PANTHER" id="PTHR33399:SF8">
    <property type="entry name" value="OS04G0522800 PROTEIN"/>
    <property type="match status" value="1"/>
</dbReference>
<comment type="subcellular location">
    <subcellularLocation>
        <location evidence="1">Plastid</location>
        <location evidence="1">Chloroplast thylakoid membrane</location>
    </subcellularLocation>
</comment>
<dbReference type="GO" id="GO:0019898">
    <property type="term" value="C:extrinsic component of membrane"/>
    <property type="evidence" value="ECO:0007669"/>
    <property type="project" value="InterPro"/>
</dbReference>
<gene>
    <name evidence="8" type="ORF">IFM89_007765</name>
</gene>
<evidence type="ECO:0000256" key="4">
    <source>
        <dbReference type="ARBA" id="ARBA00022946"/>
    </source>
</evidence>
<sequence>MADIESRGSASRIRKCASEFLSIKDLMDEEDSWELMGKDLCLKSTFLFCDIKQVISHASEDKKKSLTELGNRLFYYIQELDHVIKLQNIPLTRSRFNDAALVLQEIIDILPGDMSI</sequence>
<reference evidence="8 9" key="1">
    <citation type="submission" date="2020-10" db="EMBL/GenBank/DDBJ databases">
        <title>The Coptis chinensis genome and diversification of protoberbering-type alkaloids.</title>
        <authorList>
            <person name="Wang B."/>
            <person name="Shu S."/>
            <person name="Song C."/>
            <person name="Liu Y."/>
        </authorList>
    </citation>
    <scope>NUCLEOTIDE SEQUENCE [LARGE SCALE GENOMIC DNA]</scope>
    <source>
        <strain evidence="8">HL-2020</strain>
        <tissue evidence="8">Leaf</tissue>
    </source>
</reference>
<organism evidence="8 9">
    <name type="scientific">Coptis chinensis</name>
    <dbReference type="NCBI Taxonomy" id="261450"/>
    <lineage>
        <taxon>Eukaryota</taxon>
        <taxon>Viridiplantae</taxon>
        <taxon>Streptophyta</taxon>
        <taxon>Embryophyta</taxon>
        <taxon>Tracheophyta</taxon>
        <taxon>Spermatophyta</taxon>
        <taxon>Magnoliopsida</taxon>
        <taxon>Ranunculales</taxon>
        <taxon>Ranunculaceae</taxon>
        <taxon>Coptidoideae</taxon>
        <taxon>Coptis</taxon>
    </lineage>
</organism>
<accession>A0A835MC05</accession>
<dbReference type="OrthoDB" id="783722at2759"/>
<dbReference type="GO" id="GO:0009535">
    <property type="term" value="C:chloroplast thylakoid membrane"/>
    <property type="evidence" value="ECO:0007669"/>
    <property type="project" value="UniProtKB-SubCell"/>
</dbReference>
<comment type="similarity">
    <text evidence="7">Belongs to the PsbQ family.</text>
</comment>
<protein>
    <submittedName>
        <fullName evidence="8">Uncharacterized protein</fullName>
    </submittedName>
</protein>
<dbReference type="GO" id="GO:0005509">
    <property type="term" value="F:calcium ion binding"/>
    <property type="evidence" value="ECO:0007669"/>
    <property type="project" value="InterPro"/>
</dbReference>
<keyword evidence="4" id="KW-0809">Transit peptide</keyword>
<dbReference type="Proteomes" id="UP000631114">
    <property type="component" value="Unassembled WGS sequence"/>
</dbReference>
<dbReference type="Pfam" id="PF05757">
    <property type="entry name" value="PsbQ"/>
    <property type="match status" value="1"/>
</dbReference>
<name>A0A835MC05_9MAGN</name>
<evidence type="ECO:0000256" key="6">
    <source>
        <dbReference type="ARBA" id="ARBA00023136"/>
    </source>
</evidence>
<dbReference type="SUPFAM" id="SSF101112">
    <property type="entry name" value="Oxygen-evolving enhancer protein 3"/>
    <property type="match status" value="1"/>
</dbReference>
<evidence type="ECO:0000256" key="5">
    <source>
        <dbReference type="ARBA" id="ARBA00023078"/>
    </source>
</evidence>
<dbReference type="GO" id="GO:0009654">
    <property type="term" value="C:photosystem II oxygen evolving complex"/>
    <property type="evidence" value="ECO:0007669"/>
    <property type="project" value="InterPro"/>
</dbReference>
<evidence type="ECO:0000256" key="2">
    <source>
        <dbReference type="ARBA" id="ARBA00022528"/>
    </source>
</evidence>
<dbReference type="AlphaFoldDB" id="A0A835MC05"/>
<keyword evidence="6" id="KW-0472">Membrane</keyword>
<dbReference type="GO" id="GO:0009767">
    <property type="term" value="P:photosynthetic electron transport chain"/>
    <property type="evidence" value="ECO:0007669"/>
    <property type="project" value="TreeGrafter"/>
</dbReference>
<dbReference type="PANTHER" id="PTHR33399">
    <property type="entry name" value="OXYGEN-EVOLVING ENHANCER PROTEIN 3-1, CHLOROPLASTIC"/>
    <property type="match status" value="1"/>
</dbReference>
<dbReference type="InterPro" id="IPR008797">
    <property type="entry name" value="PSII_PsbQ"/>
</dbReference>
<dbReference type="InterPro" id="IPR023222">
    <property type="entry name" value="PsbQ-like_dom_sf"/>
</dbReference>
<evidence type="ECO:0000313" key="9">
    <source>
        <dbReference type="Proteomes" id="UP000631114"/>
    </source>
</evidence>
<comment type="caution">
    <text evidence="8">The sequence shown here is derived from an EMBL/GenBank/DDBJ whole genome shotgun (WGS) entry which is preliminary data.</text>
</comment>
<evidence type="ECO:0000256" key="7">
    <source>
        <dbReference type="ARBA" id="ARBA00035649"/>
    </source>
</evidence>
<dbReference type="Gene3D" id="1.20.120.290">
    <property type="entry name" value="Oxygen-evolving enhancer protein 3 (PsbQ), four-helix up-down bundle"/>
    <property type="match status" value="1"/>
</dbReference>
<proteinExistence type="inferred from homology"/>
<keyword evidence="5" id="KW-0793">Thylakoid</keyword>
<keyword evidence="3" id="KW-0934">Plastid</keyword>
<keyword evidence="9" id="KW-1185">Reference proteome</keyword>
<evidence type="ECO:0000313" key="8">
    <source>
        <dbReference type="EMBL" id="KAF9624067.1"/>
    </source>
</evidence>
<evidence type="ECO:0000256" key="1">
    <source>
        <dbReference type="ARBA" id="ARBA00004334"/>
    </source>
</evidence>
<keyword evidence="2" id="KW-0150">Chloroplast</keyword>
<dbReference type="InterPro" id="IPR054099">
    <property type="entry name" value="PSII_PsbQ_pln"/>
</dbReference>